<evidence type="ECO:0000256" key="3">
    <source>
        <dbReference type="ARBA" id="ARBA00022692"/>
    </source>
</evidence>
<name>A0A240SXT4_LUTLO</name>
<evidence type="ECO:0000256" key="6">
    <source>
        <dbReference type="ARBA" id="ARBA00023136"/>
    </source>
</evidence>
<keyword evidence="6 9" id="KW-0472">Membrane</keyword>
<dbReference type="InterPro" id="IPR004117">
    <property type="entry name" value="7tm6_olfct_rcpt"/>
</dbReference>
<dbReference type="VEuPathDB" id="VectorBase:LLONM1_004186"/>
<keyword evidence="5 9" id="KW-1133">Transmembrane helix</keyword>
<evidence type="ECO:0000313" key="10">
    <source>
        <dbReference type="EnsemblMetazoa" id="LLOJ010729-PA"/>
    </source>
</evidence>
<evidence type="ECO:0000256" key="9">
    <source>
        <dbReference type="SAM" id="Phobius"/>
    </source>
</evidence>
<keyword evidence="8" id="KW-0807">Transducer</keyword>
<dbReference type="Pfam" id="PF02949">
    <property type="entry name" value="7tm_6"/>
    <property type="match status" value="1"/>
</dbReference>
<reference evidence="10" key="1">
    <citation type="submission" date="2020-05" db="UniProtKB">
        <authorList>
            <consortium name="EnsemblMetazoa"/>
        </authorList>
    </citation>
    <scope>IDENTIFICATION</scope>
    <source>
        <strain evidence="10">Jacobina</strain>
    </source>
</reference>
<dbReference type="GO" id="GO:0005549">
    <property type="term" value="F:odorant binding"/>
    <property type="evidence" value="ECO:0007669"/>
    <property type="project" value="InterPro"/>
</dbReference>
<proteinExistence type="predicted"/>
<protein>
    <submittedName>
        <fullName evidence="10">Uncharacterized protein</fullName>
    </submittedName>
</protein>
<keyword evidence="3 9" id="KW-0812">Transmembrane</keyword>
<evidence type="ECO:0000313" key="11">
    <source>
        <dbReference type="Proteomes" id="UP000092461"/>
    </source>
</evidence>
<dbReference type="AlphaFoldDB" id="A0A240SXT4"/>
<comment type="subcellular location">
    <subcellularLocation>
        <location evidence="1">Membrane</location>
        <topology evidence="1">Multi-pass membrane protein</topology>
    </subcellularLocation>
</comment>
<feature type="transmembrane region" description="Helical" evidence="9">
    <location>
        <begin position="77"/>
        <end position="93"/>
    </location>
</feature>
<evidence type="ECO:0000256" key="7">
    <source>
        <dbReference type="ARBA" id="ARBA00023170"/>
    </source>
</evidence>
<dbReference type="GO" id="GO:0004984">
    <property type="term" value="F:olfactory receptor activity"/>
    <property type="evidence" value="ECO:0007669"/>
    <property type="project" value="InterPro"/>
</dbReference>
<dbReference type="GO" id="GO:0007165">
    <property type="term" value="P:signal transduction"/>
    <property type="evidence" value="ECO:0007669"/>
    <property type="project" value="UniProtKB-KW"/>
</dbReference>
<keyword evidence="7" id="KW-0675">Receptor</keyword>
<dbReference type="EMBL" id="AJWK01001795">
    <property type="status" value="NOT_ANNOTATED_CDS"/>
    <property type="molecule type" value="Genomic_DNA"/>
</dbReference>
<organism evidence="10 11">
    <name type="scientific">Lutzomyia longipalpis</name>
    <name type="common">Sand fly</name>
    <dbReference type="NCBI Taxonomy" id="7200"/>
    <lineage>
        <taxon>Eukaryota</taxon>
        <taxon>Metazoa</taxon>
        <taxon>Ecdysozoa</taxon>
        <taxon>Arthropoda</taxon>
        <taxon>Hexapoda</taxon>
        <taxon>Insecta</taxon>
        <taxon>Pterygota</taxon>
        <taxon>Neoptera</taxon>
        <taxon>Endopterygota</taxon>
        <taxon>Diptera</taxon>
        <taxon>Nematocera</taxon>
        <taxon>Psychodoidea</taxon>
        <taxon>Psychodidae</taxon>
        <taxon>Lutzomyia</taxon>
        <taxon>Lutzomyia</taxon>
    </lineage>
</organism>
<dbReference type="EnsemblMetazoa" id="LLOJ010729-RA">
    <property type="protein sequence ID" value="LLOJ010729-PA"/>
    <property type="gene ID" value="LLOJ010729"/>
</dbReference>
<keyword evidence="4" id="KW-0552">Olfaction</keyword>
<feature type="transmembrane region" description="Helical" evidence="9">
    <location>
        <begin position="185"/>
        <end position="208"/>
    </location>
</feature>
<feature type="transmembrane region" description="Helical" evidence="9">
    <location>
        <begin position="262"/>
        <end position="281"/>
    </location>
</feature>
<evidence type="ECO:0000256" key="1">
    <source>
        <dbReference type="ARBA" id="ARBA00004141"/>
    </source>
</evidence>
<feature type="transmembrane region" description="Helical" evidence="9">
    <location>
        <begin position="133"/>
        <end position="154"/>
    </location>
</feature>
<evidence type="ECO:0000256" key="8">
    <source>
        <dbReference type="ARBA" id="ARBA00023224"/>
    </source>
</evidence>
<feature type="transmembrane region" description="Helical" evidence="9">
    <location>
        <begin position="287"/>
        <end position="311"/>
    </location>
</feature>
<keyword evidence="11" id="KW-1185">Reference proteome</keyword>
<evidence type="ECO:0000256" key="2">
    <source>
        <dbReference type="ARBA" id="ARBA00022606"/>
    </source>
</evidence>
<dbReference type="GO" id="GO:0016020">
    <property type="term" value="C:membrane"/>
    <property type="evidence" value="ECO:0007669"/>
    <property type="project" value="UniProtKB-SubCell"/>
</dbReference>
<sequence length="373" mass="43169">MLKTYNEKLSKLINKYFAIYEMQWIPTVNCAVIDRGKLFVFPLIFSFALFCTAWHLFFQMESLDNVLEVTFTSNLTIAYFQTIITILTINLYSKKDLVKVLNYFEDIATSKDEYLAAEREKYLGRNLQFAWKLVRIFLIGMSVESPVFPLASLLQSNFTRGLTYRIPGIPPNSIFFIPANTVGEILLFFLLVCVMIIGDTLLLIYFFYFRGEFLAITSLTDLLSRPPTSSNYHGNLLKKIYCSHQRALNEFSRLSNFLWHFYCQKLFGISLYLITSLFVFSKGNDSLLIGIFLLIFIICQLAMLCIPGQLIDNCSEAFRERLYMNFSCEMNIKDQRNLLILMMGARKNISAQTFGLGKVSIFTLVQFKFGFLQ</sequence>
<feature type="transmembrane region" description="Helical" evidence="9">
    <location>
        <begin position="38"/>
        <end position="57"/>
    </location>
</feature>
<keyword evidence="2" id="KW-0716">Sensory transduction</keyword>
<evidence type="ECO:0000256" key="4">
    <source>
        <dbReference type="ARBA" id="ARBA00022725"/>
    </source>
</evidence>
<dbReference type="VEuPathDB" id="VectorBase:LLOJ010729"/>
<dbReference type="Proteomes" id="UP000092461">
    <property type="component" value="Unassembled WGS sequence"/>
</dbReference>
<accession>A0A240SXT4</accession>
<evidence type="ECO:0000256" key="5">
    <source>
        <dbReference type="ARBA" id="ARBA00022989"/>
    </source>
</evidence>